<dbReference type="Gene3D" id="1.20.1250.20">
    <property type="entry name" value="MFS general substrate transporter like domains"/>
    <property type="match status" value="1"/>
</dbReference>
<evidence type="ECO:0000256" key="5">
    <source>
        <dbReference type="ARBA" id="ARBA00022989"/>
    </source>
</evidence>
<feature type="transmembrane region" description="Helical" evidence="8">
    <location>
        <begin position="225"/>
        <end position="247"/>
    </location>
</feature>
<accession>A0A8J2IH76</accession>
<name>A0A8J2IH76_9PLEO</name>
<sequence length="588" mass="64337">MHFPSRAKDKATDPVEPIEASRQTSDAEKGVHTDNPHERATDEESLSSNAQAGVKAVEAAASVWTKYHLIGAYVIIWWIYFVTALQEVVVRAMNPYVTSAFRLHSLTAATGIMSSIIGGLSKIPLAKLLDMWGRPQGLLLSLCVWMVGYIMMASCQNVETYAAAQVFSSTGSQAVSYILTVFIADTSTLKNRALMLSFATSPYVITTWIGGPVAQSVLAGPGWRWAFGIFTIIIPVVVVPLAALVLFNDRKARKQGLLEPRRIDWSAAAIKKFCVDIDAVGILILVAGMALFLLPFSLYSYQAEKWKSPMIIGMIVAGFVLLIAFPIWERFFAPVTFIPYKLLLDRTVFLAGIMFVFVYFNSAVWGSYFGSMLQVVWNLNVTTASYVQSIYRVVSCFWCLAAVGPAIRITGRFKWVAVFFALPIDILALGLMIHFRQPGTSVGFIVMTQIFTAVAGGSIVIAGELAMMAPSDHQHMAVIIAVLNLFCSIGSAVGSTVSAAIWTGTFYNNLVKNVPSGVNVAEIYASLPKQLSYKWGSPERTGIAQSYADSQRLMLITSICMLSCALVAAAFWRDINVKNIKQVKGRVV</sequence>
<keyword evidence="11" id="KW-1185">Reference proteome</keyword>
<dbReference type="InterPro" id="IPR036259">
    <property type="entry name" value="MFS_trans_sf"/>
</dbReference>
<evidence type="ECO:0000256" key="2">
    <source>
        <dbReference type="ARBA" id="ARBA00008335"/>
    </source>
</evidence>
<organism evidence="10 11">
    <name type="scientific">Alternaria atra</name>
    <dbReference type="NCBI Taxonomy" id="119953"/>
    <lineage>
        <taxon>Eukaryota</taxon>
        <taxon>Fungi</taxon>
        <taxon>Dikarya</taxon>
        <taxon>Ascomycota</taxon>
        <taxon>Pezizomycotina</taxon>
        <taxon>Dothideomycetes</taxon>
        <taxon>Pleosporomycetidae</taxon>
        <taxon>Pleosporales</taxon>
        <taxon>Pleosporineae</taxon>
        <taxon>Pleosporaceae</taxon>
        <taxon>Alternaria</taxon>
        <taxon>Alternaria sect. Ulocladioides</taxon>
    </lineage>
</organism>
<comment type="caution">
    <text evidence="10">The sequence shown here is derived from an EMBL/GenBank/DDBJ whole genome shotgun (WGS) entry which is preliminary data.</text>
</comment>
<evidence type="ECO:0000313" key="11">
    <source>
        <dbReference type="Proteomes" id="UP000676310"/>
    </source>
</evidence>
<feature type="compositionally biased region" description="Basic and acidic residues" evidence="7">
    <location>
        <begin position="1"/>
        <end position="13"/>
    </location>
</feature>
<gene>
    <name evidence="10" type="ORF">ALTATR162_LOCUS11315</name>
</gene>
<feature type="transmembrane region" description="Helical" evidence="8">
    <location>
        <begin position="553"/>
        <end position="572"/>
    </location>
</feature>
<dbReference type="GO" id="GO:0005886">
    <property type="term" value="C:plasma membrane"/>
    <property type="evidence" value="ECO:0007669"/>
    <property type="project" value="TreeGrafter"/>
</dbReference>
<dbReference type="OrthoDB" id="4078873at2759"/>
<comment type="subcellular location">
    <subcellularLocation>
        <location evidence="1">Membrane</location>
        <topology evidence="1">Multi-pass membrane protein</topology>
    </subcellularLocation>
</comment>
<dbReference type="Pfam" id="PF07690">
    <property type="entry name" value="MFS_1"/>
    <property type="match status" value="1"/>
</dbReference>
<evidence type="ECO:0000256" key="3">
    <source>
        <dbReference type="ARBA" id="ARBA00022448"/>
    </source>
</evidence>
<feature type="transmembrane region" description="Helical" evidence="8">
    <location>
        <begin position="310"/>
        <end position="328"/>
    </location>
</feature>
<feature type="transmembrane region" description="Helical" evidence="8">
    <location>
        <begin position="279"/>
        <end position="298"/>
    </location>
</feature>
<dbReference type="RefSeq" id="XP_043174892.1">
    <property type="nucleotide sequence ID" value="XM_043318957.1"/>
</dbReference>
<feature type="transmembrane region" description="Helical" evidence="8">
    <location>
        <begin position="160"/>
        <end position="182"/>
    </location>
</feature>
<reference evidence="10" key="1">
    <citation type="submission" date="2021-05" db="EMBL/GenBank/DDBJ databases">
        <authorList>
            <person name="Stam R."/>
        </authorList>
    </citation>
    <scope>NUCLEOTIDE SEQUENCE</scope>
    <source>
        <strain evidence="10">CS162</strain>
    </source>
</reference>
<dbReference type="GO" id="GO:0022857">
    <property type="term" value="F:transmembrane transporter activity"/>
    <property type="evidence" value="ECO:0007669"/>
    <property type="project" value="InterPro"/>
</dbReference>
<feature type="transmembrane region" description="Helical" evidence="8">
    <location>
        <begin position="441"/>
        <end position="465"/>
    </location>
</feature>
<evidence type="ECO:0000256" key="6">
    <source>
        <dbReference type="ARBA" id="ARBA00023136"/>
    </source>
</evidence>
<keyword evidence="3" id="KW-0813">Transport</keyword>
<dbReference type="PANTHER" id="PTHR23501:SF3">
    <property type="entry name" value="MAJOR FACILITATOR SUPERFAMILY (MFS) PROFILE DOMAIN-CONTAINING PROTEIN"/>
    <property type="match status" value="1"/>
</dbReference>
<feature type="transmembrane region" description="Helical" evidence="8">
    <location>
        <begin position="415"/>
        <end position="435"/>
    </location>
</feature>
<evidence type="ECO:0000256" key="8">
    <source>
        <dbReference type="SAM" id="Phobius"/>
    </source>
</evidence>
<dbReference type="InterPro" id="IPR011701">
    <property type="entry name" value="MFS"/>
</dbReference>
<proteinExistence type="inferred from homology"/>
<comment type="similarity">
    <text evidence="2">Belongs to the major facilitator superfamily.</text>
</comment>
<feature type="compositionally biased region" description="Basic and acidic residues" evidence="7">
    <location>
        <begin position="25"/>
        <end position="42"/>
    </location>
</feature>
<feature type="transmembrane region" description="Helical" evidence="8">
    <location>
        <begin position="389"/>
        <end position="408"/>
    </location>
</feature>
<feature type="region of interest" description="Disordered" evidence="7">
    <location>
        <begin position="1"/>
        <end position="47"/>
    </location>
</feature>
<evidence type="ECO:0000256" key="7">
    <source>
        <dbReference type="SAM" id="MobiDB-lite"/>
    </source>
</evidence>
<feature type="transmembrane region" description="Helical" evidence="8">
    <location>
        <begin position="477"/>
        <end position="502"/>
    </location>
</feature>
<feature type="transmembrane region" description="Helical" evidence="8">
    <location>
        <begin position="137"/>
        <end position="154"/>
    </location>
</feature>
<dbReference type="PANTHER" id="PTHR23501">
    <property type="entry name" value="MAJOR FACILITATOR SUPERFAMILY"/>
    <property type="match status" value="1"/>
</dbReference>
<dbReference type="SUPFAM" id="SSF103473">
    <property type="entry name" value="MFS general substrate transporter"/>
    <property type="match status" value="2"/>
</dbReference>
<feature type="domain" description="Major facilitator superfamily (MFS) profile" evidence="9">
    <location>
        <begin position="72"/>
        <end position="576"/>
    </location>
</feature>
<dbReference type="FunFam" id="1.20.1250.20:FF:000284">
    <property type="entry name" value="Siderophore iron transporter mirB"/>
    <property type="match status" value="1"/>
</dbReference>
<keyword evidence="5 8" id="KW-1133">Transmembrane helix</keyword>
<feature type="transmembrane region" description="Helical" evidence="8">
    <location>
        <begin position="67"/>
        <end position="86"/>
    </location>
</feature>
<dbReference type="InterPro" id="IPR020846">
    <property type="entry name" value="MFS_dom"/>
</dbReference>
<protein>
    <recommendedName>
        <fullName evidence="9">Major facilitator superfamily (MFS) profile domain-containing protein</fullName>
    </recommendedName>
</protein>
<feature type="transmembrane region" description="Helical" evidence="8">
    <location>
        <begin position="348"/>
        <end position="369"/>
    </location>
</feature>
<dbReference type="GeneID" id="67011574"/>
<feature type="transmembrane region" description="Helical" evidence="8">
    <location>
        <begin position="106"/>
        <end position="125"/>
    </location>
</feature>
<keyword evidence="6 8" id="KW-0472">Membrane</keyword>
<evidence type="ECO:0000256" key="1">
    <source>
        <dbReference type="ARBA" id="ARBA00004141"/>
    </source>
</evidence>
<evidence type="ECO:0000259" key="9">
    <source>
        <dbReference type="PROSITE" id="PS50850"/>
    </source>
</evidence>
<keyword evidence="4 8" id="KW-0812">Transmembrane</keyword>
<evidence type="ECO:0000256" key="4">
    <source>
        <dbReference type="ARBA" id="ARBA00022692"/>
    </source>
</evidence>
<feature type="transmembrane region" description="Helical" evidence="8">
    <location>
        <begin position="194"/>
        <end position="213"/>
    </location>
</feature>
<dbReference type="AlphaFoldDB" id="A0A8J2IH76"/>
<evidence type="ECO:0000313" key="10">
    <source>
        <dbReference type="EMBL" id="CAG5185473.1"/>
    </source>
</evidence>
<dbReference type="PROSITE" id="PS50850">
    <property type="entry name" value="MFS"/>
    <property type="match status" value="1"/>
</dbReference>
<dbReference type="EMBL" id="CAJRGZ010000030">
    <property type="protein sequence ID" value="CAG5185473.1"/>
    <property type="molecule type" value="Genomic_DNA"/>
</dbReference>
<dbReference type="Proteomes" id="UP000676310">
    <property type="component" value="Unassembled WGS sequence"/>
</dbReference>